<evidence type="ECO:0000313" key="2">
    <source>
        <dbReference type="Proteomes" id="UP000054324"/>
    </source>
</evidence>
<gene>
    <name evidence="1" type="ORF">T265_05715</name>
</gene>
<sequence length="162" mass="18702">MLISSRRRFDTVMGGLSSVARINCENALKYVVEKDKGKTLRFPRNYRTVFIMTDDWEFSRVQMRVSPTSPRVLRRTNKQHFEAVYDQLRIIAPKLTQEAPPDRRRLNLKEPVVFRHTWDDNKQMTGVISTPALTRPKGTGLNALVVMPDQAIESPSTYAFDC</sequence>
<organism evidence="1 2">
    <name type="scientific">Opisthorchis viverrini</name>
    <name type="common">Southeast Asian liver fluke</name>
    <dbReference type="NCBI Taxonomy" id="6198"/>
    <lineage>
        <taxon>Eukaryota</taxon>
        <taxon>Metazoa</taxon>
        <taxon>Spiralia</taxon>
        <taxon>Lophotrochozoa</taxon>
        <taxon>Platyhelminthes</taxon>
        <taxon>Trematoda</taxon>
        <taxon>Digenea</taxon>
        <taxon>Opisthorchiida</taxon>
        <taxon>Opisthorchiata</taxon>
        <taxon>Opisthorchiidae</taxon>
        <taxon>Opisthorchis</taxon>
    </lineage>
</organism>
<dbReference type="EMBL" id="KL596729">
    <property type="protein sequence ID" value="KER27180.1"/>
    <property type="molecule type" value="Genomic_DNA"/>
</dbReference>
<proteinExistence type="predicted"/>
<dbReference type="Proteomes" id="UP000054324">
    <property type="component" value="Unassembled WGS sequence"/>
</dbReference>
<keyword evidence="2" id="KW-1185">Reference proteome</keyword>
<protein>
    <submittedName>
        <fullName evidence="1">Uncharacterized protein</fullName>
    </submittedName>
</protein>
<evidence type="ECO:0000313" key="1">
    <source>
        <dbReference type="EMBL" id="KER27180.1"/>
    </source>
</evidence>
<dbReference type="GeneID" id="20319897"/>
<dbReference type="RefSeq" id="XP_009169052.1">
    <property type="nucleotide sequence ID" value="XM_009170788.1"/>
</dbReference>
<dbReference type="CTD" id="20319897"/>
<name>A0A074ZV00_OPIVI</name>
<reference evidence="1 2" key="1">
    <citation type="submission" date="2013-11" db="EMBL/GenBank/DDBJ databases">
        <title>Opisthorchis viverrini - life in the bile duct.</title>
        <authorList>
            <person name="Young N.D."/>
            <person name="Nagarajan N."/>
            <person name="Lin S.J."/>
            <person name="Korhonen P.K."/>
            <person name="Jex A.R."/>
            <person name="Hall R.S."/>
            <person name="Safavi-Hemami H."/>
            <person name="Kaewkong W."/>
            <person name="Bertrand D."/>
            <person name="Gao S."/>
            <person name="Seet Q."/>
            <person name="Wongkham S."/>
            <person name="Teh B.T."/>
            <person name="Wongkham C."/>
            <person name="Intapan P.M."/>
            <person name="Maleewong W."/>
            <person name="Yang X."/>
            <person name="Hu M."/>
            <person name="Wang Z."/>
            <person name="Hofmann A."/>
            <person name="Sternberg P.W."/>
            <person name="Tan P."/>
            <person name="Wang J."/>
            <person name="Gasser R.B."/>
        </authorList>
    </citation>
    <scope>NUCLEOTIDE SEQUENCE [LARGE SCALE GENOMIC DNA]</scope>
</reference>
<dbReference type="AlphaFoldDB" id="A0A074ZV00"/>
<accession>A0A074ZV00</accession>
<dbReference type="KEGG" id="ovi:T265_05715"/>